<proteinExistence type="inferred from homology"/>
<dbReference type="InterPro" id="IPR037124">
    <property type="entry name" value="Chaperonin_GroES_sf"/>
</dbReference>
<reference evidence="4 5" key="1">
    <citation type="journal article" date="2023" name="Plant">
        <title>Draft Genome Sequence Resource of CBPPT1, a 'Candidatus Phytoplasma trifolii'-Related Strain Associated with Potato Purple Top Disease in the Columbia Basin, U.S.A.</title>
        <authorList>
            <person name="Wei W."/>
            <person name="Shao J."/>
            <person name="Bottner-Parker K.D."/>
            <person name="Zhao Y."/>
        </authorList>
    </citation>
    <scope>NUCLEOTIDE SEQUENCE [LARGE SCALE GENOMIC DNA]</scope>
    <source>
        <strain evidence="4 5">CBPPT1</strain>
    </source>
</reference>
<evidence type="ECO:0000256" key="1">
    <source>
        <dbReference type="ARBA" id="ARBA00006975"/>
    </source>
</evidence>
<dbReference type="InterPro" id="IPR011032">
    <property type="entry name" value="GroES-like_sf"/>
</dbReference>
<dbReference type="RefSeq" id="WP_273585282.1">
    <property type="nucleotide sequence ID" value="NZ_JANHJP010000004.1"/>
</dbReference>
<dbReference type="Proteomes" id="UP001221763">
    <property type="component" value="Unassembled WGS sequence"/>
</dbReference>
<protein>
    <recommendedName>
        <fullName evidence="3">10 kDa chaperonin</fullName>
    </recommendedName>
</protein>
<evidence type="ECO:0000256" key="3">
    <source>
        <dbReference type="RuleBase" id="RU000535"/>
    </source>
</evidence>
<dbReference type="PANTHER" id="PTHR10772:SF63">
    <property type="entry name" value="20 KDA CHAPERONIN, CHLOROPLASTIC"/>
    <property type="match status" value="1"/>
</dbReference>
<name>A0ABT5L8X8_9MOLU</name>
<keyword evidence="2 3" id="KW-0143">Chaperone</keyword>
<dbReference type="SMART" id="SM00883">
    <property type="entry name" value="Cpn10"/>
    <property type="match status" value="1"/>
</dbReference>
<sequence>MIKLIQPLHDYVLLKHKKENEIIKSKSGIILELNKSEIGIVVSCGPQVSDENIKPNSKVMYKNYEGQKIKLEEEYLIIKSKDIIAVLV</sequence>
<comment type="function">
    <text evidence="3">Together with the chaperonin GroEL, plays an essential role in assisting protein folding. The GroEL-GroES system forms a nano-cage that allows encapsulation of the non-native substrate proteins and provides a physical environment optimized to promote and accelerate protein folding. GroES binds to the apical surface of the GroEL ring, thereby capping the opening of the GroEL channel.</text>
</comment>
<evidence type="ECO:0000313" key="4">
    <source>
        <dbReference type="EMBL" id="MDC9032068.1"/>
    </source>
</evidence>
<dbReference type="SUPFAM" id="SSF50129">
    <property type="entry name" value="GroES-like"/>
    <property type="match status" value="1"/>
</dbReference>
<evidence type="ECO:0000313" key="5">
    <source>
        <dbReference type="Proteomes" id="UP001221763"/>
    </source>
</evidence>
<evidence type="ECO:0000256" key="2">
    <source>
        <dbReference type="ARBA" id="ARBA00023186"/>
    </source>
</evidence>
<organism evidence="4 5">
    <name type="scientific">Columbia Basin potato purple top phytoplasma</name>
    <dbReference type="NCBI Taxonomy" id="307134"/>
    <lineage>
        <taxon>Bacteria</taxon>
        <taxon>Bacillati</taxon>
        <taxon>Mycoplasmatota</taxon>
        <taxon>Mollicutes</taxon>
        <taxon>Acholeplasmatales</taxon>
        <taxon>Acholeplasmataceae</taxon>
        <taxon>Candidatus Phytoplasma</taxon>
        <taxon>16SrVI (Clover proliferation group)</taxon>
    </lineage>
</organism>
<accession>A0ABT5L8X8</accession>
<dbReference type="CDD" id="cd00320">
    <property type="entry name" value="cpn10"/>
    <property type="match status" value="1"/>
</dbReference>
<comment type="subunit">
    <text evidence="3">Heptamer of 7 subunits arranged in a ring.</text>
</comment>
<keyword evidence="5" id="KW-1185">Reference proteome</keyword>
<dbReference type="PANTHER" id="PTHR10772">
    <property type="entry name" value="10 KDA HEAT SHOCK PROTEIN"/>
    <property type="match status" value="1"/>
</dbReference>
<comment type="caution">
    <text evidence="4">The sequence shown here is derived from an EMBL/GenBank/DDBJ whole genome shotgun (WGS) entry which is preliminary data.</text>
</comment>
<dbReference type="EMBL" id="JANHJP010000004">
    <property type="protein sequence ID" value="MDC9032068.1"/>
    <property type="molecule type" value="Genomic_DNA"/>
</dbReference>
<dbReference type="InterPro" id="IPR020818">
    <property type="entry name" value="Chaperonin_GroES"/>
</dbReference>
<dbReference type="Pfam" id="PF00166">
    <property type="entry name" value="Cpn10"/>
    <property type="match status" value="1"/>
</dbReference>
<dbReference type="PRINTS" id="PR00297">
    <property type="entry name" value="CHAPERONIN10"/>
</dbReference>
<dbReference type="Gene3D" id="2.30.33.40">
    <property type="entry name" value="GroES chaperonin"/>
    <property type="match status" value="1"/>
</dbReference>
<gene>
    <name evidence="4" type="ORF">M8044_000289</name>
</gene>
<comment type="similarity">
    <text evidence="1 3">Belongs to the GroES chaperonin family.</text>
</comment>